<proteinExistence type="predicted"/>
<organism evidence="3">
    <name type="scientific">viral metagenome</name>
    <dbReference type="NCBI Taxonomy" id="1070528"/>
    <lineage>
        <taxon>unclassified sequences</taxon>
        <taxon>metagenomes</taxon>
        <taxon>organismal metagenomes</taxon>
    </lineage>
</organism>
<evidence type="ECO:0000256" key="1">
    <source>
        <dbReference type="SAM" id="MobiDB-lite"/>
    </source>
</evidence>
<dbReference type="EMBL" id="MN739654">
    <property type="protein sequence ID" value="QHT18340.1"/>
    <property type="molecule type" value="Genomic_DNA"/>
</dbReference>
<keyword evidence="2" id="KW-0812">Transmembrane</keyword>
<feature type="transmembrane region" description="Helical" evidence="2">
    <location>
        <begin position="68"/>
        <end position="87"/>
    </location>
</feature>
<sequence>MRCWPTMILAGFFVFFLLVMMYNAIKMYRREQHTGMNVQGIYFIAQSFGIVVLSYILCLFLGEIFTFIVLLPVFYFILFAMAWGGWFDLSSYLPQQPPPEPDPNAPRMPIQTPQPHYT</sequence>
<accession>A0A6C0DQ47</accession>
<feature type="transmembrane region" description="Helical" evidence="2">
    <location>
        <begin position="40"/>
        <end position="62"/>
    </location>
</feature>
<dbReference type="AlphaFoldDB" id="A0A6C0DQ47"/>
<evidence type="ECO:0000256" key="2">
    <source>
        <dbReference type="SAM" id="Phobius"/>
    </source>
</evidence>
<name>A0A6C0DQ47_9ZZZZ</name>
<evidence type="ECO:0000313" key="3">
    <source>
        <dbReference type="EMBL" id="QHT18340.1"/>
    </source>
</evidence>
<feature type="transmembrane region" description="Helical" evidence="2">
    <location>
        <begin position="6"/>
        <end position="28"/>
    </location>
</feature>
<protein>
    <submittedName>
        <fullName evidence="3">Uncharacterized protein</fullName>
    </submittedName>
</protein>
<feature type="region of interest" description="Disordered" evidence="1">
    <location>
        <begin position="97"/>
        <end position="118"/>
    </location>
</feature>
<reference evidence="3" key="1">
    <citation type="journal article" date="2020" name="Nature">
        <title>Giant virus diversity and host interactions through global metagenomics.</title>
        <authorList>
            <person name="Schulz F."/>
            <person name="Roux S."/>
            <person name="Paez-Espino D."/>
            <person name="Jungbluth S."/>
            <person name="Walsh D.A."/>
            <person name="Denef V.J."/>
            <person name="McMahon K.D."/>
            <person name="Konstantinidis K.T."/>
            <person name="Eloe-Fadrosh E.A."/>
            <person name="Kyrpides N.C."/>
            <person name="Woyke T."/>
        </authorList>
    </citation>
    <scope>NUCLEOTIDE SEQUENCE</scope>
    <source>
        <strain evidence="3">GVMAG-M-3300023174-46</strain>
    </source>
</reference>
<feature type="compositionally biased region" description="Pro residues" evidence="1">
    <location>
        <begin position="97"/>
        <end position="106"/>
    </location>
</feature>
<keyword evidence="2" id="KW-0472">Membrane</keyword>
<keyword evidence="2" id="KW-1133">Transmembrane helix</keyword>